<evidence type="ECO:0000259" key="1">
    <source>
        <dbReference type="Pfam" id="PF01613"/>
    </source>
</evidence>
<dbReference type="Gene3D" id="2.30.110.10">
    <property type="entry name" value="Electron Transport, Fmn-binding Protein, Chain A"/>
    <property type="match status" value="1"/>
</dbReference>
<dbReference type="EMBL" id="BARV01032582">
    <property type="protein sequence ID" value="GAI35668.1"/>
    <property type="molecule type" value="Genomic_DNA"/>
</dbReference>
<organism evidence="2">
    <name type="scientific">marine sediment metagenome</name>
    <dbReference type="NCBI Taxonomy" id="412755"/>
    <lineage>
        <taxon>unclassified sequences</taxon>
        <taxon>metagenomes</taxon>
        <taxon>ecological metagenomes</taxon>
    </lineage>
</organism>
<name>X1MWK9_9ZZZZ</name>
<dbReference type="InterPro" id="IPR002563">
    <property type="entry name" value="Flavin_Rdtase-like_dom"/>
</dbReference>
<protein>
    <recommendedName>
        <fullName evidence="1">Flavin reductase like domain-containing protein</fullName>
    </recommendedName>
</protein>
<evidence type="ECO:0000313" key="2">
    <source>
        <dbReference type="EMBL" id="GAI35668.1"/>
    </source>
</evidence>
<reference evidence="2" key="1">
    <citation type="journal article" date="2014" name="Front. Microbiol.">
        <title>High frequency of phylogenetically diverse reductive dehalogenase-homologous genes in deep subseafloor sedimentary metagenomes.</title>
        <authorList>
            <person name="Kawai M."/>
            <person name="Futagami T."/>
            <person name="Toyoda A."/>
            <person name="Takaki Y."/>
            <person name="Nishi S."/>
            <person name="Hori S."/>
            <person name="Arai W."/>
            <person name="Tsubouchi T."/>
            <person name="Morono Y."/>
            <person name="Uchiyama I."/>
            <person name="Ito T."/>
            <person name="Fujiyama A."/>
            <person name="Inagaki F."/>
            <person name="Takami H."/>
        </authorList>
    </citation>
    <scope>NUCLEOTIDE SEQUENCE</scope>
    <source>
        <strain evidence="2">Expedition CK06-06</strain>
    </source>
</reference>
<dbReference type="SUPFAM" id="SSF50475">
    <property type="entry name" value="FMN-binding split barrel"/>
    <property type="match status" value="1"/>
</dbReference>
<sequence length="60" mass="6362">MAKVISEGIGTFSQHYPRVATIVTAQAKGKANAMAVAWHLVISVNPPLYGVSIAPMPEIK</sequence>
<dbReference type="GO" id="GO:0010181">
    <property type="term" value="F:FMN binding"/>
    <property type="evidence" value="ECO:0007669"/>
    <property type="project" value="InterPro"/>
</dbReference>
<dbReference type="AlphaFoldDB" id="X1MWK9"/>
<feature type="domain" description="Flavin reductase like" evidence="1">
    <location>
        <begin position="15"/>
        <end position="55"/>
    </location>
</feature>
<proteinExistence type="predicted"/>
<accession>X1MWK9</accession>
<dbReference type="Pfam" id="PF01613">
    <property type="entry name" value="Flavin_Reduct"/>
    <property type="match status" value="1"/>
</dbReference>
<dbReference type="InterPro" id="IPR012349">
    <property type="entry name" value="Split_barrel_FMN-bd"/>
</dbReference>
<comment type="caution">
    <text evidence="2">The sequence shown here is derived from an EMBL/GenBank/DDBJ whole genome shotgun (WGS) entry which is preliminary data.</text>
</comment>
<gene>
    <name evidence="2" type="ORF">S06H3_51360</name>
</gene>